<dbReference type="EMBL" id="AWSO01001655">
    <property type="protein sequence ID" value="ESK83143.1"/>
    <property type="molecule type" value="Genomic_DNA"/>
</dbReference>
<evidence type="ECO:0000313" key="3">
    <source>
        <dbReference type="Proteomes" id="UP000017559"/>
    </source>
</evidence>
<dbReference type="KEGG" id="mrr:Moror_15014"/>
<sequence>MTVLQTPDPLMTGTFKSQLQNHPNKSNDKDKARSQRTSESSSPTNTVSMTQFLNVINAANLVTTHRIVEITSVQYVTHTVLTISLNIAHTFDEVSKFLAHTLPETIHLLMDSRTIIVTPPLSATSQMNHTSTEEPTLSDSPTVEEPRTLPTLDDREPITVKAPEGEMHTFIPIHYYANDAKIAVGTANVNRG</sequence>
<feature type="compositionally biased region" description="Polar residues" evidence="1">
    <location>
        <begin position="124"/>
        <end position="141"/>
    </location>
</feature>
<dbReference type="Proteomes" id="UP000017559">
    <property type="component" value="Unassembled WGS sequence"/>
</dbReference>
<protein>
    <submittedName>
        <fullName evidence="2">Uncharacterized protein</fullName>
    </submittedName>
</protein>
<comment type="caution">
    <text evidence="2">The sequence shown here is derived from an EMBL/GenBank/DDBJ whole genome shotgun (WGS) entry which is preliminary data.</text>
</comment>
<proteinExistence type="predicted"/>
<accession>V2W8L3</accession>
<feature type="region of interest" description="Disordered" evidence="1">
    <location>
        <begin position="1"/>
        <end position="45"/>
    </location>
</feature>
<reference evidence="2 3" key="1">
    <citation type="journal article" date="2014" name="BMC Genomics">
        <title>Genome and secretome analysis of the hemibiotrophic fungal pathogen, Moniliophthora roreri, which causes frosty pod rot disease of cacao: mechanisms of the biotrophic and necrotrophic phases.</title>
        <authorList>
            <person name="Meinhardt L.W."/>
            <person name="Costa G.G.L."/>
            <person name="Thomazella D.P.T."/>
            <person name="Teixeira P.J.P.L."/>
            <person name="Carazzolle M.F."/>
            <person name="Schuster S.C."/>
            <person name="Carlson J.E."/>
            <person name="Guiltinan M.J."/>
            <person name="Mieczkowski P."/>
            <person name="Farmer A."/>
            <person name="Ramaraj T."/>
            <person name="Crozier J."/>
            <person name="Davis R.E."/>
            <person name="Shao J."/>
            <person name="Melnick R.L."/>
            <person name="Pereira G.A.G."/>
            <person name="Bailey B.A."/>
        </authorList>
    </citation>
    <scope>NUCLEOTIDE SEQUENCE [LARGE SCALE GENOMIC DNA]</scope>
    <source>
        <strain evidence="2 3">MCA 2997</strain>
    </source>
</reference>
<keyword evidence="3" id="KW-1185">Reference proteome</keyword>
<feature type="region of interest" description="Disordered" evidence="1">
    <location>
        <begin position="124"/>
        <end position="151"/>
    </location>
</feature>
<organism evidence="2 3">
    <name type="scientific">Moniliophthora roreri (strain MCA 2997)</name>
    <name type="common">Cocoa frosty pod rot fungus</name>
    <name type="synonym">Crinipellis roreri</name>
    <dbReference type="NCBI Taxonomy" id="1381753"/>
    <lineage>
        <taxon>Eukaryota</taxon>
        <taxon>Fungi</taxon>
        <taxon>Dikarya</taxon>
        <taxon>Basidiomycota</taxon>
        <taxon>Agaricomycotina</taxon>
        <taxon>Agaricomycetes</taxon>
        <taxon>Agaricomycetidae</taxon>
        <taxon>Agaricales</taxon>
        <taxon>Marasmiineae</taxon>
        <taxon>Marasmiaceae</taxon>
        <taxon>Moniliophthora</taxon>
    </lineage>
</organism>
<feature type="compositionally biased region" description="Polar residues" evidence="1">
    <location>
        <begin position="35"/>
        <end position="45"/>
    </location>
</feature>
<evidence type="ECO:0000256" key="1">
    <source>
        <dbReference type="SAM" id="MobiDB-lite"/>
    </source>
</evidence>
<gene>
    <name evidence="2" type="ORF">Moror_15014</name>
</gene>
<dbReference type="AlphaFoldDB" id="V2W8L3"/>
<dbReference type="HOGENOM" id="CLU_087672_0_0_1"/>
<feature type="compositionally biased region" description="Polar residues" evidence="1">
    <location>
        <begin position="14"/>
        <end position="24"/>
    </location>
</feature>
<evidence type="ECO:0000313" key="2">
    <source>
        <dbReference type="EMBL" id="ESK83143.1"/>
    </source>
</evidence>
<name>V2W8L3_MONRO</name>